<evidence type="ECO:0008006" key="3">
    <source>
        <dbReference type="Google" id="ProtNLM"/>
    </source>
</evidence>
<gene>
    <name evidence="1" type="ORF">UU85_C0004G0133</name>
</gene>
<dbReference type="Proteomes" id="UP000034256">
    <property type="component" value="Unassembled WGS sequence"/>
</dbReference>
<organism evidence="1 2">
    <name type="scientific">Candidatus Wolfebacteria bacterium GW2011_GWA2_42_10</name>
    <dbReference type="NCBI Taxonomy" id="1619004"/>
    <lineage>
        <taxon>Bacteria</taxon>
        <taxon>Candidatus Wolfeibacteriota</taxon>
    </lineage>
</organism>
<sequence length="57" mass="6722">MKKSVSNRIRITKTGKVIRRAMGQDHFRAKKRGAQLNRRKKIRGIDDLSKKIVKKYL</sequence>
<proteinExistence type="predicted"/>
<dbReference type="AlphaFoldDB" id="A0A0G0XKE5"/>
<evidence type="ECO:0000313" key="2">
    <source>
        <dbReference type="Proteomes" id="UP000034256"/>
    </source>
</evidence>
<protein>
    <recommendedName>
        <fullName evidence="3">50S ribosomal protein L35</fullName>
    </recommendedName>
</protein>
<dbReference type="InterPro" id="IPR037229">
    <property type="entry name" value="Ribosomal_bL35_sf"/>
</dbReference>
<evidence type="ECO:0000313" key="1">
    <source>
        <dbReference type="EMBL" id="KKS25374.1"/>
    </source>
</evidence>
<dbReference type="SUPFAM" id="SSF143034">
    <property type="entry name" value="L35p-like"/>
    <property type="match status" value="1"/>
</dbReference>
<reference evidence="1 2" key="1">
    <citation type="journal article" date="2015" name="Nature">
        <title>rRNA introns, odd ribosomes, and small enigmatic genomes across a large radiation of phyla.</title>
        <authorList>
            <person name="Brown C.T."/>
            <person name="Hug L.A."/>
            <person name="Thomas B.C."/>
            <person name="Sharon I."/>
            <person name="Castelle C.J."/>
            <person name="Singh A."/>
            <person name="Wilkins M.J."/>
            <person name="Williams K.H."/>
            <person name="Banfield J.F."/>
        </authorList>
    </citation>
    <scope>NUCLEOTIDE SEQUENCE [LARGE SCALE GENOMIC DNA]</scope>
</reference>
<comment type="caution">
    <text evidence="1">The sequence shown here is derived from an EMBL/GenBank/DDBJ whole genome shotgun (WGS) entry which is preliminary data.</text>
</comment>
<dbReference type="EMBL" id="LCCF01000004">
    <property type="protein sequence ID" value="KKS25374.1"/>
    <property type="molecule type" value="Genomic_DNA"/>
</dbReference>
<name>A0A0G0XKE5_9BACT</name>
<accession>A0A0G0XKE5</accession>
<dbReference type="Gene3D" id="4.10.410.60">
    <property type="match status" value="1"/>
</dbReference>